<dbReference type="RefSeq" id="WP_309867491.1">
    <property type="nucleotide sequence ID" value="NZ_JAVDQG010000007.1"/>
</dbReference>
<keyword evidence="4" id="KW-1185">Reference proteome</keyword>
<evidence type="ECO:0000259" key="2">
    <source>
        <dbReference type="SMART" id="SM00646"/>
    </source>
</evidence>
<evidence type="ECO:0000313" key="4">
    <source>
        <dbReference type="Proteomes" id="UP001185012"/>
    </source>
</evidence>
<dbReference type="GO" id="GO:0008745">
    <property type="term" value="F:N-acetylmuramoyl-L-alanine amidase activity"/>
    <property type="evidence" value="ECO:0007669"/>
    <property type="project" value="UniProtKB-EC"/>
</dbReference>
<dbReference type="PANTHER" id="PTHR30404:SF0">
    <property type="entry name" value="N-ACETYLMURAMOYL-L-ALANINE AMIDASE AMIC"/>
    <property type="match status" value="1"/>
</dbReference>
<accession>A0ABU1IQ76</accession>
<sequence>MNQWKAWMRKRSPGFWGFLFLFLLAAVTAWMAWWTGFASQDAWSMPLSGKVIVVDPGHGGKDGGAVSRDGLVEKEVALSISLKLRDYLQEAGALVILTRETDQDLADVGARKRKAQDLHRRAQLVKTSDADAFISVHLNAVPSSRWSGAQTFYYPTLEDNQQLARYIQRELIRNLENTTRQARHSGEVYILKTSPVPSALVEVGFLSNPQEAARLAQEPYQNLLAASIYEGVVHFFAYKEEGGEELSEDR</sequence>
<gene>
    <name evidence="3" type="ORF">JOE21_002932</name>
</gene>
<evidence type="ECO:0000256" key="1">
    <source>
        <dbReference type="ARBA" id="ARBA00022801"/>
    </source>
</evidence>
<dbReference type="EMBL" id="JAVDQG010000007">
    <property type="protein sequence ID" value="MDR6226920.1"/>
    <property type="molecule type" value="Genomic_DNA"/>
</dbReference>
<protein>
    <submittedName>
        <fullName evidence="3">N-acetylmuramoyl-L-alanine amidase</fullName>
        <ecNumber evidence="3">3.5.1.28</ecNumber>
    </submittedName>
</protein>
<reference evidence="3 4" key="1">
    <citation type="submission" date="2023-07" db="EMBL/GenBank/DDBJ databases">
        <title>Genomic Encyclopedia of Type Strains, Phase IV (KMG-IV): sequencing the most valuable type-strain genomes for metagenomic binning, comparative biology and taxonomic classification.</title>
        <authorList>
            <person name="Goeker M."/>
        </authorList>
    </citation>
    <scope>NUCLEOTIDE SEQUENCE [LARGE SCALE GENOMIC DNA]</scope>
    <source>
        <strain evidence="3 4">DSM 45903</strain>
    </source>
</reference>
<dbReference type="PANTHER" id="PTHR30404">
    <property type="entry name" value="N-ACETYLMURAMOYL-L-ALANINE AMIDASE"/>
    <property type="match status" value="1"/>
</dbReference>
<dbReference type="CDD" id="cd02696">
    <property type="entry name" value="MurNAc-LAA"/>
    <property type="match status" value="1"/>
</dbReference>
<name>A0ABU1IQ76_9BACL</name>
<dbReference type="SMART" id="SM00646">
    <property type="entry name" value="Ami_3"/>
    <property type="match status" value="1"/>
</dbReference>
<dbReference type="NCBIfam" id="TIGR02883">
    <property type="entry name" value="spore_cwlD"/>
    <property type="match status" value="1"/>
</dbReference>
<dbReference type="InterPro" id="IPR050695">
    <property type="entry name" value="N-acetylmuramoyl_amidase_3"/>
</dbReference>
<dbReference type="Gene3D" id="3.40.630.40">
    <property type="entry name" value="Zn-dependent exopeptidases"/>
    <property type="match status" value="1"/>
</dbReference>
<proteinExistence type="predicted"/>
<evidence type="ECO:0000313" key="3">
    <source>
        <dbReference type="EMBL" id="MDR6226920.1"/>
    </source>
</evidence>
<keyword evidence="1 3" id="KW-0378">Hydrolase</keyword>
<dbReference type="InterPro" id="IPR014234">
    <property type="entry name" value="Spore_CwlD"/>
</dbReference>
<dbReference type="EC" id="3.5.1.28" evidence="3"/>
<dbReference type="InterPro" id="IPR002508">
    <property type="entry name" value="MurNAc-LAA_cat"/>
</dbReference>
<dbReference type="SUPFAM" id="SSF53187">
    <property type="entry name" value="Zn-dependent exopeptidases"/>
    <property type="match status" value="1"/>
</dbReference>
<organism evidence="3 4">
    <name type="scientific">Desmospora profundinema</name>
    <dbReference type="NCBI Taxonomy" id="1571184"/>
    <lineage>
        <taxon>Bacteria</taxon>
        <taxon>Bacillati</taxon>
        <taxon>Bacillota</taxon>
        <taxon>Bacilli</taxon>
        <taxon>Bacillales</taxon>
        <taxon>Thermoactinomycetaceae</taxon>
        <taxon>Desmospora</taxon>
    </lineage>
</organism>
<comment type="caution">
    <text evidence="3">The sequence shown here is derived from an EMBL/GenBank/DDBJ whole genome shotgun (WGS) entry which is preliminary data.</text>
</comment>
<dbReference type="Pfam" id="PF01520">
    <property type="entry name" value="Amidase_3"/>
    <property type="match status" value="1"/>
</dbReference>
<dbReference type="Proteomes" id="UP001185012">
    <property type="component" value="Unassembled WGS sequence"/>
</dbReference>
<feature type="domain" description="MurNAc-LAA" evidence="2">
    <location>
        <begin position="122"/>
        <end position="233"/>
    </location>
</feature>